<evidence type="ECO:0000256" key="2">
    <source>
        <dbReference type="ARBA" id="ARBA00022723"/>
    </source>
</evidence>
<dbReference type="InterPro" id="IPR010300">
    <property type="entry name" value="CDO_1"/>
</dbReference>
<dbReference type="GO" id="GO:0016853">
    <property type="term" value="F:isomerase activity"/>
    <property type="evidence" value="ECO:0007669"/>
    <property type="project" value="UniProtKB-KW"/>
</dbReference>
<name>A0A1G9XZ50_9ACTN</name>
<dbReference type="GO" id="GO:0016702">
    <property type="term" value="F:oxidoreductase activity, acting on single donors with incorporation of molecular oxygen, incorporation of two atoms of oxygen"/>
    <property type="evidence" value="ECO:0007669"/>
    <property type="project" value="InterPro"/>
</dbReference>
<dbReference type="RefSeq" id="WP_217636204.1">
    <property type="nucleotide sequence ID" value="NZ_FNHE01000011.1"/>
</dbReference>
<keyword evidence="7" id="KW-0413">Isomerase</keyword>
<feature type="binding site" evidence="6">
    <location>
        <position position="132"/>
    </location>
    <ligand>
        <name>Fe cation</name>
        <dbReference type="ChEBI" id="CHEBI:24875"/>
        <note>catalytic</note>
    </ligand>
</feature>
<dbReference type="CDD" id="cd10548">
    <property type="entry name" value="cupin_CDO"/>
    <property type="match status" value="1"/>
</dbReference>
<keyword evidence="8" id="KW-1185">Reference proteome</keyword>
<keyword evidence="2 6" id="KW-0479">Metal-binding</keyword>
<sequence length="177" mass="18733">MSRSLLSPAHLRPARPADSRTGSAALAAALAVAADRWLPLVGYRAESRWSAPLPHDAAAAVLDPSLHEDLARAQVWLLSWLPGQGTGLHDHGGSAGALAVVRGTLSEEVGARAGATELTAGRVRHFGPHHVHRVTNSGAEAAVSVHVYTPRLTVMNTYRVEGRLLVRTGTERAGVDW</sequence>
<dbReference type="PANTHER" id="PTHR12918:SF1">
    <property type="entry name" value="CYSTEINE DIOXYGENASE TYPE 1"/>
    <property type="match status" value="1"/>
</dbReference>
<evidence type="ECO:0000313" key="8">
    <source>
        <dbReference type="Proteomes" id="UP000198680"/>
    </source>
</evidence>
<dbReference type="EMBL" id="FNHE01000011">
    <property type="protein sequence ID" value="SDN02030.1"/>
    <property type="molecule type" value="Genomic_DNA"/>
</dbReference>
<protein>
    <submittedName>
        <fullName evidence="7">Mannose-6-phosphate isomerase, cupin superfamily</fullName>
    </submittedName>
</protein>
<feature type="binding site" evidence="6">
    <location>
        <position position="89"/>
    </location>
    <ligand>
        <name>Fe cation</name>
        <dbReference type="ChEBI" id="CHEBI:24875"/>
        <note>catalytic</note>
    </ligand>
</feature>
<dbReference type="GO" id="GO:0008198">
    <property type="term" value="F:ferrous iron binding"/>
    <property type="evidence" value="ECO:0007669"/>
    <property type="project" value="TreeGrafter"/>
</dbReference>
<comment type="similarity">
    <text evidence="1">Belongs to the cysteine dioxygenase family.</text>
</comment>
<dbReference type="Pfam" id="PF05995">
    <property type="entry name" value="CDO_I"/>
    <property type="match status" value="1"/>
</dbReference>
<proteinExistence type="inferred from homology"/>
<keyword evidence="5 6" id="KW-0408">Iron</keyword>
<evidence type="ECO:0000313" key="7">
    <source>
        <dbReference type="EMBL" id="SDN02030.1"/>
    </source>
</evidence>
<dbReference type="InterPro" id="IPR014710">
    <property type="entry name" value="RmlC-like_jellyroll"/>
</dbReference>
<evidence type="ECO:0000256" key="4">
    <source>
        <dbReference type="ARBA" id="ARBA00023002"/>
    </source>
</evidence>
<dbReference type="PANTHER" id="PTHR12918">
    <property type="entry name" value="CYSTEINE DIOXYGENASE"/>
    <property type="match status" value="1"/>
</dbReference>
<evidence type="ECO:0000256" key="1">
    <source>
        <dbReference type="ARBA" id="ARBA00006622"/>
    </source>
</evidence>
<organism evidence="7 8">
    <name type="scientific">Geodermatophilus siccatus</name>
    <dbReference type="NCBI Taxonomy" id="1137991"/>
    <lineage>
        <taxon>Bacteria</taxon>
        <taxon>Bacillati</taxon>
        <taxon>Actinomycetota</taxon>
        <taxon>Actinomycetes</taxon>
        <taxon>Geodermatophilales</taxon>
        <taxon>Geodermatophilaceae</taxon>
        <taxon>Geodermatophilus</taxon>
    </lineage>
</organism>
<dbReference type="InterPro" id="IPR011051">
    <property type="entry name" value="RmlC_Cupin_sf"/>
</dbReference>
<dbReference type="AlphaFoldDB" id="A0A1G9XZ50"/>
<gene>
    <name evidence="7" type="ORF">SAMN05660642_03820</name>
</gene>
<feature type="binding site" evidence="6">
    <location>
        <position position="91"/>
    </location>
    <ligand>
        <name>Fe cation</name>
        <dbReference type="ChEBI" id="CHEBI:24875"/>
        <note>catalytic</note>
    </ligand>
</feature>
<keyword evidence="4" id="KW-0560">Oxidoreductase</keyword>
<evidence type="ECO:0000256" key="6">
    <source>
        <dbReference type="PIRSR" id="PIRSR610300-51"/>
    </source>
</evidence>
<accession>A0A1G9XZ50</accession>
<evidence type="ECO:0000256" key="5">
    <source>
        <dbReference type="ARBA" id="ARBA00023004"/>
    </source>
</evidence>
<reference evidence="8" key="1">
    <citation type="submission" date="2016-10" db="EMBL/GenBank/DDBJ databases">
        <authorList>
            <person name="Varghese N."/>
            <person name="Submissions S."/>
        </authorList>
    </citation>
    <scope>NUCLEOTIDE SEQUENCE [LARGE SCALE GENOMIC DNA]</scope>
    <source>
        <strain evidence="8">DSM 45419</strain>
    </source>
</reference>
<dbReference type="Proteomes" id="UP000198680">
    <property type="component" value="Unassembled WGS sequence"/>
</dbReference>
<keyword evidence="3" id="KW-0223">Dioxygenase</keyword>
<dbReference type="Gene3D" id="2.60.120.10">
    <property type="entry name" value="Jelly Rolls"/>
    <property type="match status" value="1"/>
</dbReference>
<dbReference type="STRING" id="1137991.SAMN05660642_03820"/>
<dbReference type="SUPFAM" id="SSF51182">
    <property type="entry name" value="RmlC-like cupins"/>
    <property type="match status" value="1"/>
</dbReference>
<evidence type="ECO:0000256" key="3">
    <source>
        <dbReference type="ARBA" id="ARBA00022964"/>
    </source>
</evidence>